<evidence type="ECO:0000313" key="2">
    <source>
        <dbReference type="Proteomes" id="UP001054252"/>
    </source>
</evidence>
<reference evidence="1 2" key="1">
    <citation type="journal article" date="2021" name="Commun. Biol.">
        <title>The genome of Shorea leprosula (Dipterocarpaceae) highlights the ecological relevance of drought in aseasonal tropical rainforests.</title>
        <authorList>
            <person name="Ng K.K.S."/>
            <person name="Kobayashi M.J."/>
            <person name="Fawcett J.A."/>
            <person name="Hatakeyama M."/>
            <person name="Paape T."/>
            <person name="Ng C.H."/>
            <person name="Ang C.C."/>
            <person name="Tnah L.H."/>
            <person name="Lee C.T."/>
            <person name="Nishiyama T."/>
            <person name="Sese J."/>
            <person name="O'Brien M.J."/>
            <person name="Copetti D."/>
            <person name="Mohd Noor M.I."/>
            <person name="Ong R.C."/>
            <person name="Putra M."/>
            <person name="Sireger I.Z."/>
            <person name="Indrioko S."/>
            <person name="Kosugi Y."/>
            <person name="Izuno A."/>
            <person name="Isagi Y."/>
            <person name="Lee S.L."/>
            <person name="Shimizu K.K."/>
        </authorList>
    </citation>
    <scope>NUCLEOTIDE SEQUENCE [LARGE SCALE GENOMIC DNA]</scope>
    <source>
        <strain evidence="1">214</strain>
    </source>
</reference>
<evidence type="ECO:0000313" key="1">
    <source>
        <dbReference type="EMBL" id="GKU99578.1"/>
    </source>
</evidence>
<accession>A0AAV5II90</accession>
<gene>
    <name evidence="1" type="ORF">SLEP1_g12405</name>
</gene>
<name>A0AAV5II90_9ROSI</name>
<comment type="caution">
    <text evidence="1">The sequence shown here is derived from an EMBL/GenBank/DDBJ whole genome shotgun (WGS) entry which is preliminary data.</text>
</comment>
<dbReference type="AlphaFoldDB" id="A0AAV5II90"/>
<protein>
    <submittedName>
        <fullName evidence="1">Uncharacterized protein</fullName>
    </submittedName>
</protein>
<proteinExistence type="predicted"/>
<sequence>MFGRKNDKAMRATMRRLIKKEVNEIAEKERKRIIIETTEDNRDQQKNGSGTQFRAQVLFEMTKAFGQKGENKVFNNSFLKATNLLSYIRELWKKKNSE</sequence>
<keyword evidence="2" id="KW-1185">Reference proteome</keyword>
<dbReference type="EMBL" id="BPVZ01000014">
    <property type="protein sequence ID" value="GKU99578.1"/>
    <property type="molecule type" value="Genomic_DNA"/>
</dbReference>
<dbReference type="Proteomes" id="UP001054252">
    <property type="component" value="Unassembled WGS sequence"/>
</dbReference>
<organism evidence="1 2">
    <name type="scientific">Rubroshorea leprosula</name>
    <dbReference type="NCBI Taxonomy" id="152421"/>
    <lineage>
        <taxon>Eukaryota</taxon>
        <taxon>Viridiplantae</taxon>
        <taxon>Streptophyta</taxon>
        <taxon>Embryophyta</taxon>
        <taxon>Tracheophyta</taxon>
        <taxon>Spermatophyta</taxon>
        <taxon>Magnoliopsida</taxon>
        <taxon>eudicotyledons</taxon>
        <taxon>Gunneridae</taxon>
        <taxon>Pentapetalae</taxon>
        <taxon>rosids</taxon>
        <taxon>malvids</taxon>
        <taxon>Malvales</taxon>
        <taxon>Dipterocarpaceae</taxon>
        <taxon>Rubroshorea</taxon>
    </lineage>
</organism>